<organism evidence="1 2">
    <name type="scientific">Kitasatospora viridis</name>
    <dbReference type="NCBI Taxonomy" id="281105"/>
    <lineage>
        <taxon>Bacteria</taxon>
        <taxon>Bacillati</taxon>
        <taxon>Actinomycetota</taxon>
        <taxon>Actinomycetes</taxon>
        <taxon>Kitasatosporales</taxon>
        <taxon>Streptomycetaceae</taxon>
        <taxon>Kitasatospora</taxon>
    </lineage>
</organism>
<dbReference type="EMBL" id="VIWT01000005">
    <property type="protein sequence ID" value="TWF73667.1"/>
    <property type="molecule type" value="Genomic_DNA"/>
</dbReference>
<name>A0A561SFU2_9ACTN</name>
<reference evidence="1 2" key="1">
    <citation type="submission" date="2019-06" db="EMBL/GenBank/DDBJ databases">
        <title>Sequencing the genomes of 1000 actinobacteria strains.</title>
        <authorList>
            <person name="Klenk H.-P."/>
        </authorList>
    </citation>
    <scope>NUCLEOTIDE SEQUENCE [LARGE SCALE GENOMIC DNA]</scope>
    <source>
        <strain evidence="1 2">DSM 44826</strain>
    </source>
</reference>
<keyword evidence="2" id="KW-1185">Reference proteome</keyword>
<dbReference type="AlphaFoldDB" id="A0A561SFU2"/>
<accession>A0A561SFU2</accession>
<dbReference type="RefSeq" id="WP_145910615.1">
    <property type="nucleotide sequence ID" value="NZ_BAAAMZ010000001.1"/>
</dbReference>
<gene>
    <name evidence="1" type="ORF">FHX73_15283</name>
</gene>
<protein>
    <recommendedName>
        <fullName evidence="3">Coenzyme PQQ synthesis protein D (PqqD)</fullName>
    </recommendedName>
</protein>
<evidence type="ECO:0008006" key="3">
    <source>
        <dbReference type="Google" id="ProtNLM"/>
    </source>
</evidence>
<evidence type="ECO:0000313" key="1">
    <source>
        <dbReference type="EMBL" id="TWF73667.1"/>
    </source>
</evidence>
<sequence>MTPTARRDQVRVLELPDGRLAVYDERAEQGHVLSPLCAVVYRLADGTLPLAGLTAAAARVRPEADTASVELALAALDAAGLVEAPPDGA</sequence>
<evidence type="ECO:0000313" key="2">
    <source>
        <dbReference type="Proteomes" id="UP000317940"/>
    </source>
</evidence>
<dbReference type="Proteomes" id="UP000317940">
    <property type="component" value="Unassembled WGS sequence"/>
</dbReference>
<comment type="caution">
    <text evidence="1">The sequence shown here is derived from an EMBL/GenBank/DDBJ whole genome shotgun (WGS) entry which is preliminary data.</text>
</comment>
<proteinExistence type="predicted"/>